<dbReference type="InterPro" id="IPR011059">
    <property type="entry name" value="Metal-dep_hydrolase_composite"/>
</dbReference>
<dbReference type="InterPro" id="IPR006680">
    <property type="entry name" value="Amidohydro-rel"/>
</dbReference>
<dbReference type="AlphaFoldDB" id="E6PJ17"/>
<dbReference type="EMBL" id="CABL01000019">
    <property type="protein sequence ID" value="CBH76459.1"/>
    <property type="molecule type" value="Genomic_DNA"/>
</dbReference>
<sequence length="431" mass="47089">MSELFIAARAIVDGEERRETGFLVENGRFAKIGDAKTLLLEAAHRGTPTRRFPEDRLLVPGFINGHSHAYQVLLRGWADDWSFDKWRSDALYRVVPQLTPEDIYWVFVFAFSEMLAAGITTVVEFFYLNGAGNAHAEAAIRAARETGIRLIFARTWMDAAYAPDAYRETIAEARSRSEALLARHPDINFCVAPHSLHAASPAMIEAAAAFAEEYDCMLHVHVAEAAYEGEATLREHGTTPIRFLDRLGALNERCVAVHAIYIDDEEKKLLAERGARVIHNPMTNQYLGDGICDISSLRALGVPLGLGTDADVKPSAIDEMRAASLLQKVAKTDGAAFGARAAFDMATASGARALRIDAGRLEEGAFADFVVLDARTIDPWAPAVNALVYRGEDAWVQGAFVGGRRVGGREPTPAASAARERLRGIAERLVP</sequence>
<feature type="domain" description="Amidohydrolase-related" evidence="2">
    <location>
        <begin position="58"/>
        <end position="406"/>
    </location>
</feature>
<dbReference type="Gene3D" id="3.20.20.140">
    <property type="entry name" value="Metal-dependent hydrolases"/>
    <property type="match status" value="1"/>
</dbReference>
<dbReference type="PANTHER" id="PTHR43794:SF11">
    <property type="entry name" value="AMIDOHYDROLASE-RELATED DOMAIN-CONTAINING PROTEIN"/>
    <property type="match status" value="1"/>
</dbReference>
<gene>
    <name evidence="3" type="ORF">CARN1_0939</name>
</gene>
<proteinExistence type="predicted"/>
<protein>
    <submittedName>
        <fullName evidence="3">Putative Formiminoglutamate deiminase hutF</fullName>
    </submittedName>
</protein>
<name>E6PJ17_9ZZZZ</name>
<evidence type="ECO:0000259" key="2">
    <source>
        <dbReference type="Pfam" id="PF01979"/>
    </source>
</evidence>
<dbReference type="SUPFAM" id="SSF51556">
    <property type="entry name" value="Metallo-dependent hydrolases"/>
    <property type="match status" value="1"/>
</dbReference>
<comment type="caution">
    <text evidence="3">The sequence shown here is derived from an EMBL/GenBank/DDBJ whole genome shotgun (WGS) entry which is preliminary data.</text>
</comment>
<dbReference type="GO" id="GO:0016810">
    <property type="term" value="F:hydrolase activity, acting on carbon-nitrogen (but not peptide) bonds"/>
    <property type="evidence" value="ECO:0007669"/>
    <property type="project" value="InterPro"/>
</dbReference>
<dbReference type="PANTHER" id="PTHR43794">
    <property type="entry name" value="AMINOHYDROLASE SSNA-RELATED"/>
    <property type="match status" value="1"/>
</dbReference>
<dbReference type="InterPro" id="IPR032466">
    <property type="entry name" value="Metal_Hydrolase"/>
</dbReference>
<organism evidence="3">
    <name type="scientific">mine drainage metagenome</name>
    <dbReference type="NCBI Taxonomy" id="410659"/>
    <lineage>
        <taxon>unclassified sequences</taxon>
        <taxon>metagenomes</taxon>
        <taxon>ecological metagenomes</taxon>
    </lineage>
</organism>
<dbReference type="SUPFAM" id="SSF51338">
    <property type="entry name" value="Composite domain of metallo-dependent hydrolases"/>
    <property type="match status" value="1"/>
</dbReference>
<dbReference type="Pfam" id="PF01979">
    <property type="entry name" value="Amidohydro_1"/>
    <property type="match status" value="1"/>
</dbReference>
<keyword evidence="1" id="KW-0378">Hydrolase</keyword>
<evidence type="ECO:0000256" key="1">
    <source>
        <dbReference type="ARBA" id="ARBA00022801"/>
    </source>
</evidence>
<accession>E6PJ17</accession>
<reference evidence="3" key="1">
    <citation type="submission" date="2009-10" db="EMBL/GenBank/DDBJ databases">
        <title>Diversity of trophic interactions inside an arsenic-rich microbial ecosystem.</title>
        <authorList>
            <person name="Bertin P.N."/>
            <person name="Heinrich-Salmeron A."/>
            <person name="Pelletier E."/>
            <person name="Goulhen-Chollet F."/>
            <person name="Arsene-Ploetze F."/>
            <person name="Gallien S."/>
            <person name="Calteau A."/>
            <person name="Vallenet D."/>
            <person name="Casiot C."/>
            <person name="Chane-Woon-Ming B."/>
            <person name="Giloteaux L."/>
            <person name="Barakat M."/>
            <person name="Bonnefoy V."/>
            <person name="Bruneel O."/>
            <person name="Chandler M."/>
            <person name="Cleiss J."/>
            <person name="Duran R."/>
            <person name="Elbaz-Poulichet F."/>
            <person name="Fonknechten N."/>
            <person name="Lauga B."/>
            <person name="Mornico D."/>
            <person name="Ortet P."/>
            <person name="Schaeffer C."/>
            <person name="Siguier P."/>
            <person name="Alexander Thil Smith A."/>
            <person name="Van Dorsselaer A."/>
            <person name="Weissenbach J."/>
            <person name="Medigue C."/>
            <person name="Le Paslier D."/>
        </authorList>
    </citation>
    <scope>NUCLEOTIDE SEQUENCE</scope>
</reference>
<dbReference type="Gene3D" id="2.30.40.10">
    <property type="entry name" value="Urease, subunit C, domain 1"/>
    <property type="match status" value="1"/>
</dbReference>
<evidence type="ECO:0000313" key="3">
    <source>
        <dbReference type="EMBL" id="CBH76459.1"/>
    </source>
</evidence>
<dbReference type="InterPro" id="IPR050287">
    <property type="entry name" value="MTA/SAH_deaminase"/>
</dbReference>